<comment type="caution">
    <text evidence="2">The sequence shown here is derived from an EMBL/GenBank/DDBJ whole genome shotgun (WGS) entry which is preliminary data.</text>
</comment>
<dbReference type="InterPro" id="IPR051675">
    <property type="entry name" value="Endo/Exo/Phosphatase_dom_1"/>
</dbReference>
<dbReference type="SUPFAM" id="SSF47781">
    <property type="entry name" value="RuvA domain 2-like"/>
    <property type="match status" value="3"/>
</dbReference>
<keyword evidence="1" id="KW-1133">Transmembrane helix</keyword>
<evidence type="ECO:0000313" key="2">
    <source>
        <dbReference type="EMBL" id="MEJ2904192.1"/>
    </source>
</evidence>
<dbReference type="Gene3D" id="1.10.150.280">
    <property type="entry name" value="AF1531-like domain"/>
    <property type="match status" value="2"/>
</dbReference>
<dbReference type="EMBL" id="JBBEUB010000006">
    <property type="protein sequence ID" value="MEJ2904192.1"/>
    <property type="molecule type" value="Genomic_DNA"/>
</dbReference>
<dbReference type="Proteomes" id="UP001378956">
    <property type="component" value="Unassembled WGS sequence"/>
</dbReference>
<dbReference type="RefSeq" id="WP_288882251.1">
    <property type="nucleotide sequence ID" value="NZ_CBFGNQ010000031.1"/>
</dbReference>
<gene>
    <name evidence="2" type="ORF">WAE58_17255</name>
</gene>
<evidence type="ECO:0000313" key="3">
    <source>
        <dbReference type="Proteomes" id="UP001378956"/>
    </source>
</evidence>
<keyword evidence="3" id="KW-1185">Reference proteome</keyword>
<proteinExistence type="predicted"/>
<dbReference type="Gene3D" id="1.10.150.320">
    <property type="entry name" value="Photosystem II 12 kDa extrinsic protein"/>
    <property type="match status" value="1"/>
</dbReference>
<dbReference type="PANTHER" id="PTHR21180:SF32">
    <property type="entry name" value="ENDONUCLEASE_EXONUCLEASE_PHOSPHATASE FAMILY DOMAIN-CONTAINING PROTEIN 1"/>
    <property type="match status" value="1"/>
</dbReference>
<evidence type="ECO:0000256" key="1">
    <source>
        <dbReference type="SAM" id="Phobius"/>
    </source>
</evidence>
<accession>A0ABU8NPN2</accession>
<keyword evidence="1" id="KW-0812">Transmembrane</keyword>
<organism evidence="2 3">
    <name type="scientific">Pedobacter panaciterrae</name>
    <dbReference type="NCBI Taxonomy" id="363849"/>
    <lineage>
        <taxon>Bacteria</taxon>
        <taxon>Pseudomonadati</taxon>
        <taxon>Bacteroidota</taxon>
        <taxon>Sphingobacteriia</taxon>
        <taxon>Sphingobacteriales</taxon>
        <taxon>Sphingobacteriaceae</taxon>
        <taxon>Pedobacter</taxon>
    </lineage>
</organism>
<dbReference type="InterPro" id="IPR010994">
    <property type="entry name" value="RuvA_2-like"/>
</dbReference>
<feature type="transmembrane region" description="Helical" evidence="1">
    <location>
        <begin position="16"/>
        <end position="36"/>
    </location>
</feature>
<dbReference type="PANTHER" id="PTHR21180">
    <property type="entry name" value="ENDONUCLEASE/EXONUCLEASE/PHOSPHATASE FAMILY DOMAIN-CONTAINING PROTEIN 1"/>
    <property type="match status" value="1"/>
</dbReference>
<sequence length="303" mass="35236">MRKWLNAYFDFSKQEFNGLLVLIVLIVLISATPYLYSFVTPEPDNSVAEQLAIKRLVLPVNKSSVFNSRKLKYNVKKEHHYSLFVFDPNTINVDDWQRLGLSFKQSAAILKYLEKGGKFRNVEDLKKMYTITEKMYERLSPYVRIEDKYAGNTKVPEKSFKNNVNSPVSRARKIIEMNGADSAALIEIKGIGPAFARRIIKYRERIGGFYKKEQLLEVFGLDSVKYEEIRNQVSVDDQKLKRINVNATRLEDFKGHPYIRYKQVNAIIEYRKQHGNYSNIADLNKVAILDPETVERLAPYLTF</sequence>
<protein>
    <submittedName>
        <fullName evidence="2">Helix-hairpin-helix domain-containing protein</fullName>
    </submittedName>
</protein>
<name>A0ABU8NPN2_9SPHI</name>
<dbReference type="Pfam" id="PF12836">
    <property type="entry name" value="HHH_3"/>
    <property type="match status" value="3"/>
</dbReference>
<keyword evidence="1" id="KW-0472">Membrane</keyword>
<reference evidence="2 3" key="1">
    <citation type="submission" date="2024-03" db="EMBL/GenBank/DDBJ databases">
        <title>Sequence of Lycoming College Course Isolates.</title>
        <authorList>
            <person name="Plotts O."/>
            <person name="Newman J."/>
        </authorList>
    </citation>
    <scope>NUCLEOTIDE SEQUENCE [LARGE SCALE GENOMIC DNA]</scope>
    <source>
        <strain evidence="2 3">CJB-3</strain>
    </source>
</reference>